<gene>
    <name evidence="2" type="ORF">SAMN04489732_13059</name>
</gene>
<dbReference type="STRING" id="394193.SAMN04489732_13059"/>
<keyword evidence="2" id="KW-0269">Exonuclease</keyword>
<dbReference type="InterPro" id="IPR005135">
    <property type="entry name" value="Endo/exonuclease/phosphatase"/>
</dbReference>
<proteinExistence type="predicted"/>
<keyword evidence="2" id="KW-0378">Hydrolase</keyword>
<dbReference type="RefSeq" id="WP_091628612.1">
    <property type="nucleotide sequence ID" value="NZ_FOEF01000030.1"/>
</dbReference>
<dbReference type="Pfam" id="PF03372">
    <property type="entry name" value="Exo_endo_phos"/>
    <property type="match status" value="1"/>
</dbReference>
<name>A0A1H8YNK8_9PSEU</name>
<evidence type="ECO:0000313" key="2">
    <source>
        <dbReference type="EMBL" id="SEP53757.1"/>
    </source>
</evidence>
<keyword evidence="2" id="KW-0255">Endonuclease</keyword>
<keyword evidence="2" id="KW-0540">Nuclease</keyword>
<dbReference type="OrthoDB" id="3638097at2"/>
<dbReference type="EMBL" id="FOEF01000030">
    <property type="protein sequence ID" value="SEP53757.1"/>
    <property type="molecule type" value="Genomic_DNA"/>
</dbReference>
<evidence type="ECO:0000259" key="1">
    <source>
        <dbReference type="Pfam" id="PF03372"/>
    </source>
</evidence>
<accession>A0A1H8YNK8</accession>
<dbReference type="GO" id="GO:0004527">
    <property type="term" value="F:exonuclease activity"/>
    <property type="evidence" value="ECO:0007669"/>
    <property type="project" value="UniProtKB-KW"/>
</dbReference>
<keyword evidence="3" id="KW-1185">Reference proteome</keyword>
<dbReference type="Proteomes" id="UP000198582">
    <property type="component" value="Unassembled WGS sequence"/>
</dbReference>
<sequence length="335" mass="36502">MTSSSARPARGIRFASYNMMNLLEDDGEVATGRFEQQCKLIRAMRVDVLAVQELIAEGNTREDTARLAGHRLSLLAEGTGLRYEHAPGAPAVAIGNQGFHSALLWADGIRPAGNWYSIAGSSFWHAMAMLDLDVGASEPVTHASVHLRPFGREHRADEGERVLVAMTRGTRRLGFVAGDFNSVSAARVRRRTPDGAGERWPLYDPDYPAGEDNWHPSLASYCHVSSDETRTLSWTTDRRPTGHLEHTGLRDAAALIDAPWMPTVGHWSGGDHPDARLDQIWATSAAADAVTGYEVIDRPLSAADEPGEVTADPWTLSDHLGIVATYDTTALSRQL</sequence>
<dbReference type="InterPro" id="IPR036691">
    <property type="entry name" value="Endo/exonu/phosph_ase_sf"/>
</dbReference>
<organism evidence="2 3">
    <name type="scientific">Amycolatopsis saalfeldensis</name>
    <dbReference type="NCBI Taxonomy" id="394193"/>
    <lineage>
        <taxon>Bacteria</taxon>
        <taxon>Bacillati</taxon>
        <taxon>Actinomycetota</taxon>
        <taxon>Actinomycetes</taxon>
        <taxon>Pseudonocardiales</taxon>
        <taxon>Pseudonocardiaceae</taxon>
        <taxon>Amycolatopsis</taxon>
    </lineage>
</organism>
<dbReference type="SUPFAM" id="SSF56219">
    <property type="entry name" value="DNase I-like"/>
    <property type="match status" value="1"/>
</dbReference>
<feature type="domain" description="Endonuclease/exonuclease/phosphatase" evidence="1">
    <location>
        <begin position="38"/>
        <end position="319"/>
    </location>
</feature>
<protein>
    <submittedName>
        <fullName evidence="2">Endonuclease/Exonuclease/phosphatase family protein</fullName>
    </submittedName>
</protein>
<dbReference type="GO" id="GO:0004519">
    <property type="term" value="F:endonuclease activity"/>
    <property type="evidence" value="ECO:0007669"/>
    <property type="project" value="UniProtKB-KW"/>
</dbReference>
<dbReference type="Gene3D" id="3.60.10.10">
    <property type="entry name" value="Endonuclease/exonuclease/phosphatase"/>
    <property type="match status" value="1"/>
</dbReference>
<dbReference type="AlphaFoldDB" id="A0A1H8YNK8"/>
<reference evidence="2 3" key="1">
    <citation type="submission" date="2016-10" db="EMBL/GenBank/DDBJ databases">
        <authorList>
            <person name="de Groot N.N."/>
        </authorList>
    </citation>
    <scope>NUCLEOTIDE SEQUENCE [LARGE SCALE GENOMIC DNA]</scope>
    <source>
        <strain evidence="2 3">DSM 44993</strain>
    </source>
</reference>
<evidence type="ECO:0000313" key="3">
    <source>
        <dbReference type="Proteomes" id="UP000198582"/>
    </source>
</evidence>